<evidence type="ECO:0008006" key="3">
    <source>
        <dbReference type="Google" id="ProtNLM"/>
    </source>
</evidence>
<dbReference type="Proteomes" id="UP000000370">
    <property type="component" value="Chromosome"/>
</dbReference>
<dbReference type="EMBL" id="CP000885">
    <property type="protein sequence ID" value="ABX42726.1"/>
    <property type="molecule type" value="Genomic_DNA"/>
</dbReference>
<protein>
    <recommendedName>
        <fullName evidence="3">Twitching motility protein PilT</fullName>
    </recommendedName>
</protein>
<gene>
    <name evidence="1" type="ordered locus">Cphy_2365</name>
</gene>
<dbReference type="KEGG" id="cpy:Cphy_2365"/>
<dbReference type="eggNOG" id="COG0433">
    <property type="taxonomic scope" value="Bacteria"/>
</dbReference>
<dbReference type="STRING" id="357809.Cphy_2365"/>
<dbReference type="HOGENOM" id="CLU_125409_0_0_9"/>
<organism evidence="1 2">
    <name type="scientific">Lachnoclostridium phytofermentans (strain ATCC 700394 / DSM 18823 / ISDg)</name>
    <name type="common">Clostridium phytofermentans</name>
    <dbReference type="NCBI Taxonomy" id="357809"/>
    <lineage>
        <taxon>Bacteria</taxon>
        <taxon>Bacillati</taxon>
        <taxon>Bacillota</taxon>
        <taxon>Clostridia</taxon>
        <taxon>Lachnospirales</taxon>
        <taxon>Lachnospiraceae</taxon>
    </lineage>
</organism>
<keyword evidence="2" id="KW-1185">Reference proteome</keyword>
<sequence length="154" mass="17397">MSKQEIVYNVKEEIAMIQIIVGAKGKGKTKILIDKANSEIGAVKGNVFYLDKSNKIMYELNNKIRLINVKDYCIETPKEFIGFVCGLIAANHDLQKIYLDSFMKIACTCQEDISDVLDKIEMISTKFQVDFIISISINENDLPDTKKQNVIVAL</sequence>
<dbReference type="AlphaFoldDB" id="A9KKZ4"/>
<evidence type="ECO:0000313" key="1">
    <source>
        <dbReference type="EMBL" id="ABX42726.1"/>
    </source>
</evidence>
<name>A9KKZ4_LACP7</name>
<proteinExistence type="predicted"/>
<evidence type="ECO:0000313" key="2">
    <source>
        <dbReference type="Proteomes" id="UP000000370"/>
    </source>
</evidence>
<accession>A9KKZ4</accession>
<reference evidence="2" key="1">
    <citation type="submission" date="2007-11" db="EMBL/GenBank/DDBJ databases">
        <title>Complete genome sequence of Clostridium phytofermentans ISDg.</title>
        <authorList>
            <person name="Leschine S.B."/>
            <person name="Warnick T.A."/>
            <person name="Blanchard J.L."/>
            <person name="Schnell D.J."/>
            <person name="Petit E.L."/>
            <person name="LaTouf W.G."/>
            <person name="Copeland A."/>
            <person name="Lucas S."/>
            <person name="Lapidus A."/>
            <person name="Barry K."/>
            <person name="Glavina del Rio T."/>
            <person name="Dalin E."/>
            <person name="Tice H."/>
            <person name="Pitluck S."/>
            <person name="Kiss H."/>
            <person name="Brettin T."/>
            <person name="Bruce D."/>
            <person name="Detter J.C."/>
            <person name="Han C."/>
            <person name="Kuske C."/>
            <person name="Schmutz J."/>
            <person name="Larimer F."/>
            <person name="Land M."/>
            <person name="Hauser L."/>
            <person name="Kyrpides N."/>
            <person name="Kim E.A."/>
            <person name="Richardson P."/>
        </authorList>
    </citation>
    <scope>NUCLEOTIDE SEQUENCE [LARGE SCALE GENOMIC DNA]</scope>
    <source>
        <strain evidence="2">ATCC 700394 / DSM 18823 / ISDg</strain>
    </source>
</reference>